<feature type="transmembrane region" description="Helical" evidence="1">
    <location>
        <begin position="134"/>
        <end position="155"/>
    </location>
</feature>
<keyword evidence="1" id="KW-0472">Membrane</keyword>
<name>A0A1G7PIU4_9LACT</name>
<evidence type="ECO:0000313" key="3">
    <source>
        <dbReference type="Proteomes" id="UP000199708"/>
    </source>
</evidence>
<feature type="transmembrane region" description="Helical" evidence="1">
    <location>
        <begin position="182"/>
        <end position="200"/>
    </location>
</feature>
<keyword evidence="3" id="KW-1185">Reference proteome</keyword>
<dbReference type="EMBL" id="FNCK01000001">
    <property type="protein sequence ID" value="SDF86215.1"/>
    <property type="molecule type" value="Genomic_DNA"/>
</dbReference>
<keyword evidence="1" id="KW-1133">Transmembrane helix</keyword>
<organism evidence="2 3">
    <name type="scientific">Facklamia miroungae</name>
    <dbReference type="NCBI Taxonomy" id="120956"/>
    <lineage>
        <taxon>Bacteria</taxon>
        <taxon>Bacillati</taxon>
        <taxon>Bacillota</taxon>
        <taxon>Bacilli</taxon>
        <taxon>Lactobacillales</taxon>
        <taxon>Aerococcaceae</taxon>
        <taxon>Facklamia</taxon>
    </lineage>
</organism>
<keyword evidence="1" id="KW-0812">Transmembrane</keyword>
<feature type="transmembrane region" description="Helical" evidence="1">
    <location>
        <begin position="220"/>
        <end position="241"/>
    </location>
</feature>
<dbReference type="InterPro" id="IPR021737">
    <property type="entry name" value="Phage_phiKZ_Orf197"/>
</dbReference>
<dbReference type="RefSeq" id="WP_090288971.1">
    <property type="nucleotide sequence ID" value="NZ_FNCK01000001.1"/>
</dbReference>
<dbReference type="STRING" id="120956.SAMN05421791_101270"/>
<sequence>MSHFNQWTIMVLIVHFLGDFQLQSPQLAVDKQHKRQALATHLAIHGILLLYPLIRSLYYQVFWPAFYAYLMLLISHSLIDFIKIGFDKLHPSYRLYTFLIDQVLHIGLIILLGQVIFSASLVSIDPAFLNRQMLTWLLAILMVCKPANVLFKLAFSPYHHSQAIKQEGLQGAGALIGNLERILSLIFLGMGQVNAIGLIYTAKSIARFKRLEEDKGFAEYYLIGTLYSILYALCVYFLVLAR</sequence>
<gene>
    <name evidence="2" type="ORF">SAMN05421791_101270</name>
</gene>
<feature type="transmembrane region" description="Helical" evidence="1">
    <location>
        <begin position="36"/>
        <end position="54"/>
    </location>
</feature>
<protein>
    <recommendedName>
        <fullName evidence="4">DUF3307 domain-containing protein</fullName>
    </recommendedName>
</protein>
<dbReference type="AlphaFoldDB" id="A0A1G7PIU4"/>
<feature type="transmembrane region" description="Helical" evidence="1">
    <location>
        <begin position="66"/>
        <end position="86"/>
    </location>
</feature>
<feature type="transmembrane region" description="Helical" evidence="1">
    <location>
        <begin position="98"/>
        <end position="122"/>
    </location>
</feature>
<accession>A0A1G7PIU4</accession>
<proteinExistence type="predicted"/>
<reference evidence="2 3" key="1">
    <citation type="submission" date="2016-10" db="EMBL/GenBank/DDBJ databases">
        <authorList>
            <person name="de Groot N.N."/>
        </authorList>
    </citation>
    <scope>NUCLEOTIDE SEQUENCE [LARGE SCALE GENOMIC DNA]</scope>
    <source>
        <strain evidence="2 3">ATCC BAA-466</strain>
    </source>
</reference>
<dbReference type="OrthoDB" id="5122730at2"/>
<evidence type="ECO:0000313" key="2">
    <source>
        <dbReference type="EMBL" id="SDF86215.1"/>
    </source>
</evidence>
<evidence type="ECO:0008006" key="4">
    <source>
        <dbReference type="Google" id="ProtNLM"/>
    </source>
</evidence>
<dbReference type="Proteomes" id="UP000199708">
    <property type="component" value="Unassembled WGS sequence"/>
</dbReference>
<dbReference type="Pfam" id="PF11750">
    <property type="entry name" value="DUF3307"/>
    <property type="match status" value="1"/>
</dbReference>
<evidence type="ECO:0000256" key="1">
    <source>
        <dbReference type="SAM" id="Phobius"/>
    </source>
</evidence>